<dbReference type="Pfam" id="PF10067">
    <property type="entry name" value="DUF2306"/>
    <property type="match status" value="1"/>
</dbReference>
<reference evidence="2 3" key="1">
    <citation type="submission" date="2023-10" db="EMBL/GenBank/DDBJ databases">
        <title>Noviherbaspirillum sp. CPCC 100848 genome assembly.</title>
        <authorList>
            <person name="Li X.Y."/>
            <person name="Fang X.M."/>
        </authorList>
    </citation>
    <scope>NUCLEOTIDE SEQUENCE [LARGE SCALE GENOMIC DNA]</scope>
    <source>
        <strain evidence="2 3">CPCC 100848</strain>
    </source>
</reference>
<accession>A0ABU6J4L0</accession>
<name>A0ABU6J4L0_9BURK</name>
<dbReference type="Proteomes" id="UP001352263">
    <property type="component" value="Unassembled WGS sequence"/>
</dbReference>
<evidence type="ECO:0000313" key="3">
    <source>
        <dbReference type="Proteomes" id="UP001352263"/>
    </source>
</evidence>
<keyword evidence="1" id="KW-1133">Transmembrane helix</keyword>
<feature type="transmembrane region" description="Helical" evidence="1">
    <location>
        <begin position="36"/>
        <end position="55"/>
    </location>
</feature>
<organism evidence="2 3">
    <name type="scientific">Noviherbaspirillum album</name>
    <dbReference type="NCBI Taxonomy" id="3080276"/>
    <lineage>
        <taxon>Bacteria</taxon>
        <taxon>Pseudomonadati</taxon>
        <taxon>Pseudomonadota</taxon>
        <taxon>Betaproteobacteria</taxon>
        <taxon>Burkholderiales</taxon>
        <taxon>Oxalobacteraceae</taxon>
        <taxon>Noviherbaspirillum</taxon>
    </lineage>
</organism>
<keyword evidence="3" id="KW-1185">Reference proteome</keyword>
<sequence>MEFTPVILIHVLAASGAVVAGGIALALKKGTTLHRILGRTWVALMLVTALGSFAIQTRGHFSMIHLLSVLTLAGLGGSLFAVARGRIQSHRRGMRYTYIGLVIAGVFTLLPNRRLGYLVWHSVGLV</sequence>
<proteinExistence type="predicted"/>
<dbReference type="EMBL" id="JAWIIV010000003">
    <property type="protein sequence ID" value="MEC4718550.1"/>
    <property type="molecule type" value="Genomic_DNA"/>
</dbReference>
<dbReference type="RefSeq" id="WP_326505285.1">
    <property type="nucleotide sequence ID" value="NZ_JAWIIV010000003.1"/>
</dbReference>
<gene>
    <name evidence="2" type="ORF">RY831_05285</name>
</gene>
<comment type="caution">
    <text evidence="2">The sequence shown here is derived from an EMBL/GenBank/DDBJ whole genome shotgun (WGS) entry which is preliminary data.</text>
</comment>
<protein>
    <submittedName>
        <fullName evidence="2">DUF2306 domain-containing protein</fullName>
    </submittedName>
</protein>
<feature type="transmembrane region" description="Helical" evidence="1">
    <location>
        <begin position="95"/>
        <end position="112"/>
    </location>
</feature>
<evidence type="ECO:0000313" key="2">
    <source>
        <dbReference type="EMBL" id="MEC4718550.1"/>
    </source>
</evidence>
<evidence type="ECO:0000256" key="1">
    <source>
        <dbReference type="SAM" id="Phobius"/>
    </source>
</evidence>
<feature type="transmembrane region" description="Helical" evidence="1">
    <location>
        <begin position="6"/>
        <end position="27"/>
    </location>
</feature>
<keyword evidence="1" id="KW-0812">Transmembrane</keyword>
<keyword evidence="1" id="KW-0472">Membrane</keyword>
<feature type="transmembrane region" description="Helical" evidence="1">
    <location>
        <begin position="61"/>
        <end position="83"/>
    </location>
</feature>
<dbReference type="InterPro" id="IPR018750">
    <property type="entry name" value="DUF2306_membrane"/>
</dbReference>